<gene>
    <name evidence="2" type="ordered locus">Nther_1309</name>
</gene>
<dbReference type="AlphaFoldDB" id="B2A2H7"/>
<feature type="transmembrane region" description="Helical" evidence="1">
    <location>
        <begin position="120"/>
        <end position="140"/>
    </location>
</feature>
<dbReference type="FunCoup" id="B2A2H7">
    <property type="interactions" value="53"/>
</dbReference>
<keyword evidence="3" id="KW-1185">Reference proteome</keyword>
<reference evidence="2 3" key="1">
    <citation type="submission" date="2008-04" db="EMBL/GenBank/DDBJ databases">
        <title>Complete sequence of chromosome of Natranaerobius thermophilus JW/NM-WN-LF.</title>
        <authorList>
            <consortium name="US DOE Joint Genome Institute"/>
            <person name="Copeland A."/>
            <person name="Lucas S."/>
            <person name="Lapidus A."/>
            <person name="Glavina del Rio T."/>
            <person name="Dalin E."/>
            <person name="Tice H."/>
            <person name="Bruce D."/>
            <person name="Goodwin L."/>
            <person name="Pitluck S."/>
            <person name="Chertkov O."/>
            <person name="Brettin T."/>
            <person name="Detter J.C."/>
            <person name="Han C."/>
            <person name="Kuske C.R."/>
            <person name="Schmutz J."/>
            <person name="Larimer F."/>
            <person name="Land M."/>
            <person name="Hauser L."/>
            <person name="Kyrpides N."/>
            <person name="Lykidis A."/>
            <person name="Mesbah N.M."/>
            <person name="Wiegel J."/>
        </authorList>
    </citation>
    <scope>NUCLEOTIDE SEQUENCE [LARGE SCALE GENOMIC DNA]</scope>
    <source>
        <strain evidence="3">ATCC BAA-1301 / DSM 18059 / JW/NM-WN-LF</strain>
    </source>
</reference>
<evidence type="ECO:0000256" key="1">
    <source>
        <dbReference type="SAM" id="Phobius"/>
    </source>
</evidence>
<keyword evidence="1" id="KW-0812">Transmembrane</keyword>
<dbReference type="KEGG" id="nth:Nther_1309"/>
<dbReference type="OrthoDB" id="2690199at2"/>
<dbReference type="GO" id="GO:0030436">
    <property type="term" value="P:asexual sporulation"/>
    <property type="evidence" value="ECO:0007669"/>
    <property type="project" value="InterPro"/>
</dbReference>
<accession>B2A2H7</accession>
<feature type="transmembrane region" description="Helical" evidence="1">
    <location>
        <begin position="79"/>
        <end position="104"/>
    </location>
</feature>
<keyword evidence="1" id="KW-1133">Transmembrane helix</keyword>
<dbReference type="Proteomes" id="UP000001683">
    <property type="component" value="Chromosome"/>
</dbReference>
<dbReference type="InterPro" id="IPR005081">
    <property type="entry name" value="SpoIIGA"/>
</dbReference>
<sequence length="306" mass="33551">MYVIGEVVLVINLLLNFMLLFVTGRIMNLYCSLKKLLASGLIGTLAVFVPQFPGEILVKLAISVLMIRIAFGALKKQAFLVTLMVFYGVSFVMGGSIMGTAFLFSGQSNFQILMPGNLPFGYLVLAFIVALAVILGIRAIERKITLKKVSIPVKVVVNGKSVKLNALVDTGNKLKTFTGEYCLVVEARALDNVLTSDEKHVLSEISNYNQLDDRQWDQEASARFFPLWFNSLGTEHGLLLAFRPEKLALGNSGTSFECNGTVNKNNNGDPWREVSALIAVTFQELNIDDTNCGLVPVELLKFAEGS</sequence>
<dbReference type="InParanoid" id="B2A2H7"/>
<name>B2A2H7_NATTJ</name>
<protein>
    <submittedName>
        <fullName evidence="2">Peptidase U4 sporulation factor SpoIIGA</fullName>
    </submittedName>
</protein>
<evidence type="ECO:0000313" key="2">
    <source>
        <dbReference type="EMBL" id="ACB84892.1"/>
    </source>
</evidence>
<dbReference type="RefSeq" id="WP_012447767.1">
    <property type="nucleotide sequence ID" value="NC_010718.1"/>
</dbReference>
<dbReference type="EMBL" id="CP001034">
    <property type="protein sequence ID" value="ACB84892.1"/>
    <property type="molecule type" value="Genomic_DNA"/>
</dbReference>
<feature type="transmembrane region" description="Helical" evidence="1">
    <location>
        <begin position="7"/>
        <end position="30"/>
    </location>
</feature>
<dbReference type="HOGENOM" id="CLU_059158_0_0_9"/>
<organism evidence="2 3">
    <name type="scientific">Natranaerobius thermophilus (strain ATCC BAA-1301 / DSM 18059 / JW/NM-WN-LF)</name>
    <dbReference type="NCBI Taxonomy" id="457570"/>
    <lineage>
        <taxon>Bacteria</taxon>
        <taxon>Bacillati</taxon>
        <taxon>Bacillota</taxon>
        <taxon>Clostridia</taxon>
        <taxon>Natranaerobiales</taxon>
        <taxon>Natranaerobiaceae</taxon>
        <taxon>Natranaerobius</taxon>
    </lineage>
</organism>
<feature type="transmembrane region" description="Helical" evidence="1">
    <location>
        <begin position="36"/>
        <end position="58"/>
    </location>
</feature>
<dbReference type="Pfam" id="PF03419">
    <property type="entry name" value="Peptidase_U4"/>
    <property type="match status" value="1"/>
</dbReference>
<evidence type="ECO:0000313" key="3">
    <source>
        <dbReference type="Proteomes" id="UP000001683"/>
    </source>
</evidence>
<dbReference type="GO" id="GO:0004190">
    <property type="term" value="F:aspartic-type endopeptidase activity"/>
    <property type="evidence" value="ECO:0007669"/>
    <property type="project" value="InterPro"/>
</dbReference>
<dbReference type="STRING" id="457570.Nther_1309"/>
<keyword evidence="1" id="KW-0472">Membrane</keyword>
<dbReference type="GO" id="GO:0006508">
    <property type="term" value="P:proteolysis"/>
    <property type="evidence" value="ECO:0007669"/>
    <property type="project" value="InterPro"/>
</dbReference>
<reference evidence="2 3" key="2">
    <citation type="journal article" date="2011" name="J. Bacteriol.">
        <title>Complete genome sequence of the anaerobic, halophilic alkalithermophile Natranaerobius thermophilus JW/NM-WN-LF.</title>
        <authorList>
            <person name="Zhao B."/>
            <person name="Mesbah N.M."/>
            <person name="Dalin E."/>
            <person name="Goodwin L."/>
            <person name="Nolan M."/>
            <person name="Pitluck S."/>
            <person name="Chertkov O."/>
            <person name="Brettin T.S."/>
            <person name="Han J."/>
            <person name="Larimer F.W."/>
            <person name="Land M.L."/>
            <person name="Hauser L."/>
            <person name="Kyrpides N."/>
            <person name="Wiegel J."/>
        </authorList>
    </citation>
    <scope>NUCLEOTIDE SEQUENCE [LARGE SCALE GENOMIC DNA]</scope>
    <source>
        <strain evidence="3">ATCC BAA-1301 / DSM 18059 / JW/NM-WN-LF</strain>
    </source>
</reference>
<proteinExistence type="predicted"/>